<evidence type="ECO:0000256" key="1">
    <source>
        <dbReference type="ARBA" id="ARBA00022630"/>
    </source>
</evidence>
<dbReference type="Gene3D" id="3.30.70.2520">
    <property type="match status" value="1"/>
</dbReference>
<dbReference type="PANTHER" id="PTHR43762:SF1">
    <property type="entry name" value="D-ARABINONO-1,4-LACTONE OXIDASE"/>
    <property type="match status" value="1"/>
</dbReference>
<dbReference type="PIRSF" id="PIRSF000136">
    <property type="entry name" value="LGO_GLO"/>
    <property type="match status" value="1"/>
</dbReference>
<accession>A0ABS5CIE7</accession>
<dbReference type="InterPro" id="IPR036318">
    <property type="entry name" value="FAD-bd_PCMH-like_sf"/>
</dbReference>
<keyword evidence="5" id="KW-1185">Reference proteome</keyword>
<evidence type="ECO:0000259" key="3">
    <source>
        <dbReference type="PROSITE" id="PS51387"/>
    </source>
</evidence>
<dbReference type="PROSITE" id="PS51387">
    <property type="entry name" value="FAD_PCMH"/>
    <property type="match status" value="1"/>
</dbReference>
<dbReference type="InterPro" id="IPR016166">
    <property type="entry name" value="FAD-bd_PCMH"/>
</dbReference>
<organism evidence="4 5">
    <name type="scientific">Paenibacillus lignilyticus</name>
    <dbReference type="NCBI Taxonomy" id="1172615"/>
    <lineage>
        <taxon>Bacteria</taxon>
        <taxon>Bacillati</taxon>
        <taxon>Bacillota</taxon>
        <taxon>Bacilli</taxon>
        <taxon>Bacillales</taxon>
        <taxon>Paenibacillaceae</taxon>
        <taxon>Paenibacillus</taxon>
    </lineage>
</organism>
<proteinExistence type="predicted"/>
<evidence type="ECO:0000313" key="5">
    <source>
        <dbReference type="Proteomes" id="UP000673394"/>
    </source>
</evidence>
<gene>
    <name evidence="4" type="ORF">I8J30_23090</name>
</gene>
<name>A0ABS5CIE7_9BACL</name>
<dbReference type="SUPFAM" id="SSF56176">
    <property type="entry name" value="FAD-binding/transporter-associated domain-like"/>
    <property type="match status" value="1"/>
</dbReference>
<reference evidence="4 5" key="1">
    <citation type="submission" date="2021-04" db="EMBL/GenBank/DDBJ databases">
        <title>Paenibacillus sp. DLE-14 whole genome sequence.</title>
        <authorList>
            <person name="Ham Y.J."/>
        </authorList>
    </citation>
    <scope>NUCLEOTIDE SEQUENCE [LARGE SCALE GENOMIC DNA]</scope>
    <source>
        <strain evidence="4 5">DLE-14</strain>
    </source>
</reference>
<dbReference type="Proteomes" id="UP000673394">
    <property type="component" value="Unassembled WGS sequence"/>
</dbReference>
<dbReference type="InterPro" id="IPR007173">
    <property type="entry name" value="ALO_C"/>
</dbReference>
<dbReference type="Gene3D" id="3.30.465.10">
    <property type="match status" value="1"/>
</dbReference>
<dbReference type="InterPro" id="IPR010031">
    <property type="entry name" value="FAD_lactone_oxidase-like"/>
</dbReference>
<dbReference type="InterPro" id="IPR016171">
    <property type="entry name" value="Vanillyl_alc_oxidase_C-sub2"/>
</dbReference>
<comment type="caution">
    <text evidence="4">The sequence shown here is derived from an EMBL/GenBank/DDBJ whole genome shotgun (WGS) entry which is preliminary data.</text>
</comment>
<dbReference type="PANTHER" id="PTHR43762">
    <property type="entry name" value="L-GULONOLACTONE OXIDASE"/>
    <property type="match status" value="1"/>
</dbReference>
<dbReference type="Pfam" id="PF04030">
    <property type="entry name" value="ALO"/>
    <property type="match status" value="1"/>
</dbReference>
<dbReference type="InterPro" id="IPR006094">
    <property type="entry name" value="Oxid_FAD_bind_N"/>
</dbReference>
<feature type="domain" description="FAD-binding PCMH-type" evidence="3">
    <location>
        <begin position="14"/>
        <end position="180"/>
    </location>
</feature>
<dbReference type="Gene3D" id="3.30.70.2530">
    <property type="match status" value="1"/>
</dbReference>
<evidence type="ECO:0000256" key="2">
    <source>
        <dbReference type="ARBA" id="ARBA00023002"/>
    </source>
</evidence>
<dbReference type="Pfam" id="PF01565">
    <property type="entry name" value="FAD_binding_4"/>
    <property type="match status" value="1"/>
</dbReference>
<sequence length="425" mass="47566">MGTLENHRNWAGNYRYNALEIHTPETVEQVQELVARSNRIKVLGTRHSFNGIADTGGSHLSLQKLNRVIALDRTHNRVTVEAGIRYGELCHYLHSNGYALHNLASLPHISVGGAIATATHGSGDLNGNLATAVHSLEIVKADGETIMLSRDQEDGAFTGVVVGLGALGVVTKLTLDVVPAFQMSQFIYENLPLTQLEDHFDAIFSSAYSVSLFTDWKSTSFNQVWVKTRLSDAATATQAEAEFYGATPAPSHLHPVPGVSPENCSQQMGIAGPWYERLPHFRMDFMPSAGEELQSEYFVPRRDAYSALCAINRLRDQISPFLHVSEIRTIAADDLWMSPCFKQEMVAIHFTWRDNWEAVQQLLPVIEEQLEPFHARPHWGKLFTMSPARVQSHYENLPGFQQLLRLYDPEGKFGNDFITQYIMGE</sequence>
<dbReference type="InterPro" id="IPR016169">
    <property type="entry name" value="FAD-bd_PCMH_sub2"/>
</dbReference>
<dbReference type="Gene3D" id="1.10.45.10">
    <property type="entry name" value="Vanillyl-alcohol Oxidase, Chain A, domain 4"/>
    <property type="match status" value="1"/>
</dbReference>
<evidence type="ECO:0000313" key="4">
    <source>
        <dbReference type="EMBL" id="MBP3965605.1"/>
    </source>
</evidence>
<keyword evidence="2" id="KW-0560">Oxidoreductase</keyword>
<dbReference type="RefSeq" id="WP_210662145.1">
    <property type="nucleotide sequence ID" value="NZ_JAGKSP010000011.1"/>
</dbReference>
<dbReference type="InterPro" id="IPR016167">
    <property type="entry name" value="FAD-bd_PCMH_sub1"/>
</dbReference>
<dbReference type="Gene3D" id="3.30.43.10">
    <property type="entry name" value="Uridine Diphospho-n-acetylenolpyruvylglucosamine Reductase, domain 2"/>
    <property type="match status" value="1"/>
</dbReference>
<protein>
    <submittedName>
        <fullName evidence="4">FAD-binding protein</fullName>
    </submittedName>
</protein>
<dbReference type="EMBL" id="JAGKSP010000011">
    <property type="protein sequence ID" value="MBP3965605.1"/>
    <property type="molecule type" value="Genomic_DNA"/>
</dbReference>
<keyword evidence="1" id="KW-0285">Flavoprotein</keyword>